<dbReference type="PANTHER" id="PTHR11113:SF14">
    <property type="entry name" value="N-ACETYLGLUCOSAMINE-6-PHOSPHATE DEACETYLASE"/>
    <property type="match status" value="1"/>
</dbReference>
<name>A0ABS2PMT4_9STRE</name>
<dbReference type="InterPro" id="IPR003764">
    <property type="entry name" value="GlcNAc_6-P_deAcase"/>
</dbReference>
<evidence type="ECO:0000256" key="2">
    <source>
        <dbReference type="ARBA" id="ARBA00022723"/>
    </source>
</evidence>
<proteinExistence type="inferred from homology"/>
<keyword evidence="4 5" id="KW-0119">Carbohydrate metabolism</keyword>
<gene>
    <name evidence="7" type="ORF">JOC31_001566</name>
</gene>
<dbReference type="EC" id="3.5.1.25" evidence="7"/>
<dbReference type="CDD" id="cd00854">
    <property type="entry name" value="NagA"/>
    <property type="match status" value="1"/>
</dbReference>
<comment type="caution">
    <text evidence="7">The sequence shown here is derived from an EMBL/GenBank/DDBJ whole genome shotgun (WGS) entry which is preliminary data.</text>
</comment>
<evidence type="ECO:0000256" key="3">
    <source>
        <dbReference type="ARBA" id="ARBA00022801"/>
    </source>
</evidence>
<dbReference type="Proteomes" id="UP000809081">
    <property type="component" value="Unassembled WGS sequence"/>
</dbReference>
<dbReference type="InterPro" id="IPR011059">
    <property type="entry name" value="Metal-dep_hydrolase_composite"/>
</dbReference>
<keyword evidence="8" id="KW-1185">Reference proteome</keyword>
<dbReference type="SUPFAM" id="SSF51556">
    <property type="entry name" value="Metallo-dependent hydrolases"/>
    <property type="match status" value="1"/>
</dbReference>
<comment type="similarity">
    <text evidence="1 5">Belongs to the metallo-dependent hydrolases superfamily. NagA family.</text>
</comment>
<dbReference type="Gene3D" id="2.30.40.10">
    <property type="entry name" value="Urease, subunit C, domain 1"/>
    <property type="match status" value="1"/>
</dbReference>
<evidence type="ECO:0000313" key="7">
    <source>
        <dbReference type="EMBL" id="MBM7636742.1"/>
    </source>
</evidence>
<dbReference type="GO" id="GO:0008448">
    <property type="term" value="F:N-acetylglucosamine-6-phosphate deacetylase activity"/>
    <property type="evidence" value="ECO:0007669"/>
    <property type="project" value="UniProtKB-EC"/>
</dbReference>
<protein>
    <submittedName>
        <fullName evidence="7">N-acetylglucosamine-6-phosphate deacetylase</fullName>
        <ecNumber evidence="7">3.5.1.25</ecNumber>
    </submittedName>
</protein>
<sequence length="391" mass="42221">MDKKKEVGQMYYIKADAFFYADEVKPAGYLAIDKGLFGDWSESVPIDAELLDYSVYVIAPGLVDTHIHGFAGQDVMDNSAEGLKIMSKELLSTGVTSFLPTTLTSSFEALKEVSATIASVKGQEEGAKIQGIYFEGPYFTEEFKGAQNPAYMKNPSLEEFASWQKAAQGLIKKIALAPEREGVADFVSHMTKEGVVVALGHSNATYEEAQRAVQSGASVWVHAYNGMRGLTHREPGMVGAVYHLPNTYAELICDGHHVSPVACDILLQQKGSDYVALITDCMAAGGQPDGDYMLGEFPVEVANGTARLKEGGNLAGSILQLKDAVKNVLDWGLADLSQAVKMASYIPAKSLGLENTCGQIKAGLPADFIILDKEAHLLATFLNGQKVWEKH</sequence>
<dbReference type="InterPro" id="IPR006680">
    <property type="entry name" value="Amidohydro-rel"/>
</dbReference>
<dbReference type="EMBL" id="JAFBEI010000034">
    <property type="protein sequence ID" value="MBM7636742.1"/>
    <property type="molecule type" value="Genomic_DNA"/>
</dbReference>
<accession>A0ABS2PMT4</accession>
<dbReference type="Pfam" id="PF01979">
    <property type="entry name" value="Amidohydro_1"/>
    <property type="match status" value="1"/>
</dbReference>
<keyword evidence="2" id="KW-0479">Metal-binding</keyword>
<dbReference type="NCBIfam" id="TIGR00221">
    <property type="entry name" value="nagA"/>
    <property type="match status" value="1"/>
</dbReference>
<dbReference type="PANTHER" id="PTHR11113">
    <property type="entry name" value="N-ACETYLGLUCOSAMINE-6-PHOSPHATE DEACETYLASE"/>
    <property type="match status" value="1"/>
</dbReference>
<keyword evidence="3 5" id="KW-0378">Hydrolase</keyword>
<reference evidence="7 8" key="1">
    <citation type="submission" date="2021-01" db="EMBL/GenBank/DDBJ databases">
        <title>Genomic Encyclopedia of Type Strains, Phase IV (KMG-IV): sequencing the most valuable type-strain genomes for metagenomic binning, comparative biology and taxonomic classification.</title>
        <authorList>
            <person name="Goeker M."/>
        </authorList>
    </citation>
    <scope>NUCLEOTIDE SEQUENCE [LARGE SCALE GENOMIC DNA]</scope>
    <source>
        <strain evidence="7 8">DSM 27513</strain>
    </source>
</reference>
<evidence type="ECO:0000256" key="5">
    <source>
        <dbReference type="PIRNR" id="PIRNR038994"/>
    </source>
</evidence>
<evidence type="ECO:0000256" key="4">
    <source>
        <dbReference type="ARBA" id="ARBA00023277"/>
    </source>
</evidence>
<evidence type="ECO:0000313" key="8">
    <source>
        <dbReference type="Proteomes" id="UP000809081"/>
    </source>
</evidence>
<dbReference type="SUPFAM" id="SSF51338">
    <property type="entry name" value="Composite domain of metallo-dependent hydrolases"/>
    <property type="match status" value="1"/>
</dbReference>
<evidence type="ECO:0000256" key="1">
    <source>
        <dbReference type="ARBA" id="ARBA00010716"/>
    </source>
</evidence>
<organism evidence="7 8">
    <name type="scientific">Streptococcus saliviloxodontae</name>
    <dbReference type="NCBI Taxonomy" id="1349416"/>
    <lineage>
        <taxon>Bacteria</taxon>
        <taxon>Bacillati</taxon>
        <taxon>Bacillota</taxon>
        <taxon>Bacilli</taxon>
        <taxon>Lactobacillales</taxon>
        <taxon>Streptococcaceae</taxon>
        <taxon>Streptococcus</taxon>
    </lineage>
</organism>
<dbReference type="PIRSF" id="PIRSF038994">
    <property type="entry name" value="NagA"/>
    <property type="match status" value="1"/>
</dbReference>
<evidence type="ECO:0000259" key="6">
    <source>
        <dbReference type="Pfam" id="PF01979"/>
    </source>
</evidence>
<dbReference type="Gene3D" id="3.20.20.140">
    <property type="entry name" value="Metal-dependent hydrolases"/>
    <property type="match status" value="1"/>
</dbReference>
<dbReference type="InterPro" id="IPR032466">
    <property type="entry name" value="Metal_Hydrolase"/>
</dbReference>
<feature type="domain" description="Amidohydrolase-related" evidence="6">
    <location>
        <begin position="58"/>
        <end position="381"/>
    </location>
</feature>